<reference evidence="2" key="2">
    <citation type="submission" date="2013-04" db="EMBL/GenBank/DDBJ databases">
        <title>Genomic mechanisms accounting for the adaptation to parasitism in nematode-trapping fungi.</title>
        <authorList>
            <person name="Ahren D.G."/>
        </authorList>
    </citation>
    <scope>NUCLEOTIDE SEQUENCE [LARGE SCALE GENOMIC DNA]</scope>
    <source>
        <strain evidence="2">CBS 200.50</strain>
    </source>
</reference>
<evidence type="ECO:0000313" key="2">
    <source>
        <dbReference type="Proteomes" id="UP000015100"/>
    </source>
</evidence>
<dbReference type="EMBL" id="AQGS01000079">
    <property type="protein sequence ID" value="EPS43414.1"/>
    <property type="molecule type" value="Genomic_DNA"/>
</dbReference>
<dbReference type="Proteomes" id="UP000015100">
    <property type="component" value="Unassembled WGS sequence"/>
</dbReference>
<dbReference type="OrthoDB" id="4590015at2759"/>
<name>S8AKI3_DACHA</name>
<gene>
    <name evidence="1" type="ORF">H072_2613</name>
</gene>
<dbReference type="AlphaFoldDB" id="S8AKI3"/>
<reference evidence="1 2" key="1">
    <citation type="journal article" date="2013" name="PLoS Genet.">
        <title>Genomic mechanisms accounting for the adaptation to parasitism in nematode-trapping fungi.</title>
        <authorList>
            <person name="Meerupati T."/>
            <person name="Andersson K.M."/>
            <person name="Friman E."/>
            <person name="Kumar D."/>
            <person name="Tunlid A."/>
            <person name="Ahren D."/>
        </authorList>
    </citation>
    <scope>NUCLEOTIDE SEQUENCE [LARGE SCALE GENOMIC DNA]</scope>
    <source>
        <strain evidence="1 2">CBS 200.50</strain>
    </source>
</reference>
<comment type="caution">
    <text evidence="1">The sequence shown here is derived from an EMBL/GenBank/DDBJ whole genome shotgun (WGS) entry which is preliminary data.</text>
</comment>
<organism evidence="1 2">
    <name type="scientific">Dactylellina haptotyla (strain CBS 200.50)</name>
    <name type="common">Nematode-trapping fungus</name>
    <name type="synonym">Monacrosporium haptotylum</name>
    <dbReference type="NCBI Taxonomy" id="1284197"/>
    <lineage>
        <taxon>Eukaryota</taxon>
        <taxon>Fungi</taxon>
        <taxon>Dikarya</taxon>
        <taxon>Ascomycota</taxon>
        <taxon>Pezizomycotina</taxon>
        <taxon>Orbiliomycetes</taxon>
        <taxon>Orbiliales</taxon>
        <taxon>Orbiliaceae</taxon>
        <taxon>Dactylellina</taxon>
    </lineage>
</organism>
<keyword evidence="2" id="KW-1185">Reference proteome</keyword>
<dbReference type="STRING" id="1284197.S8AKI3"/>
<sequence>MQFPLISTILLLGYYSSIFVSANLFENRNQRPKCDVRCAKSLILHKSRPKPFCSSYFRAHGFLSTHTKTITRTVRVTTECSTIVVQTFIAGETNTNFDASVTTTLPRVTITHYVSTVVVPTGTTRAVDRREIRKPAPAPRFCCEKLSDCPVRTISAACSQITRPATVTKTKTKTKTLTIGCTDTVTFTFTTFPQLSITSGTATVYPGPDSTTVNSVLTTSVPAQCAGQLFTPPDDIGDAFVEELVYPYFPQSALECCTLCYDRVNCIASAWIDGGGNLGSCQHLLVVSPQPGGMVGDKCPLGVQNVPFTVDFDFGTNVFPGPCGV</sequence>
<dbReference type="HOGENOM" id="CLU_877083_0_0_1"/>
<dbReference type="OMA" id="CIASAWI"/>
<accession>S8AKI3</accession>
<protein>
    <submittedName>
        <fullName evidence="1">Uncharacterized protein</fullName>
    </submittedName>
</protein>
<evidence type="ECO:0000313" key="1">
    <source>
        <dbReference type="EMBL" id="EPS43414.1"/>
    </source>
</evidence>
<proteinExistence type="predicted"/>